<organism evidence="3 4">
    <name type="scientific">Clostridium sardiniense</name>
    <name type="common">Clostridium absonum</name>
    <dbReference type="NCBI Taxonomy" id="29369"/>
    <lineage>
        <taxon>Bacteria</taxon>
        <taxon>Bacillati</taxon>
        <taxon>Bacillota</taxon>
        <taxon>Clostridia</taxon>
        <taxon>Eubacteriales</taxon>
        <taxon>Clostridiaceae</taxon>
        <taxon>Clostridium</taxon>
    </lineage>
</organism>
<feature type="transmembrane region" description="Helical" evidence="2">
    <location>
        <begin position="106"/>
        <end position="125"/>
    </location>
</feature>
<keyword evidence="1" id="KW-0175">Coiled coil</keyword>
<feature type="transmembrane region" description="Helical" evidence="2">
    <location>
        <begin position="6"/>
        <end position="25"/>
    </location>
</feature>
<dbReference type="Pfam" id="PF06541">
    <property type="entry name" value="ABC_trans_CmpB"/>
    <property type="match status" value="1"/>
</dbReference>
<feature type="coiled-coil region" evidence="1">
    <location>
        <begin position="166"/>
        <end position="235"/>
    </location>
</feature>
<keyword evidence="2" id="KW-0472">Membrane</keyword>
<sequence length="261" mass="30419">MREIVIYFTIYSFLGWVAETIYCFIIDKKFTYRGFLYGPVCPIYGFGGVIVIKFLHGIGNSPIKVFLGGMILASVLEYITSYVLEKLFHMKWWDYSTYKFNINGRVCLKNSIFFGVLALFIVEILEPMLRDSVSSIPSSIIYPLSTIIIIIFIIDLTFTVAHLIHLKEHLDRLKNIKGDLKDLNIEFKQFTEAEFEKIKMEIATRKNSGQNIDMLNKVMIKLDSLKNEAKQNRRVLKAFPHAKYNKEHIHFKELKNLIDNK</sequence>
<protein>
    <submittedName>
        <fullName evidence="3">ABC transporter permease</fullName>
    </submittedName>
</protein>
<feature type="transmembrane region" description="Helical" evidence="2">
    <location>
        <begin position="37"/>
        <end position="59"/>
    </location>
</feature>
<evidence type="ECO:0000256" key="1">
    <source>
        <dbReference type="SAM" id="Coils"/>
    </source>
</evidence>
<dbReference type="Proteomes" id="UP001299068">
    <property type="component" value="Unassembled WGS sequence"/>
</dbReference>
<keyword evidence="4" id="KW-1185">Reference proteome</keyword>
<evidence type="ECO:0000313" key="4">
    <source>
        <dbReference type="Proteomes" id="UP001299068"/>
    </source>
</evidence>
<keyword evidence="2" id="KW-1133">Transmembrane helix</keyword>
<gene>
    <name evidence="3" type="ORF">K5V21_02890</name>
</gene>
<evidence type="ECO:0000256" key="2">
    <source>
        <dbReference type="SAM" id="Phobius"/>
    </source>
</evidence>
<proteinExistence type="predicted"/>
<name>A0ABS7KU97_CLOSR</name>
<dbReference type="InterPro" id="IPR010540">
    <property type="entry name" value="CmpB_TMEM229"/>
</dbReference>
<dbReference type="RefSeq" id="WP_221858969.1">
    <property type="nucleotide sequence ID" value="NZ_JAIKTU010000002.1"/>
</dbReference>
<dbReference type="EMBL" id="JAIKTU010000002">
    <property type="protein sequence ID" value="MBY0754395.1"/>
    <property type="molecule type" value="Genomic_DNA"/>
</dbReference>
<feature type="transmembrane region" description="Helical" evidence="2">
    <location>
        <begin position="140"/>
        <end position="164"/>
    </location>
</feature>
<reference evidence="3 4" key="1">
    <citation type="journal article" date="2021" name="Cell Host Microbe">
        <title>in vivo commensal control of Clostridioides difficile virulence.</title>
        <authorList>
            <person name="Girinathan B.P."/>
            <person name="Dibenedetto N."/>
            <person name="Worley J.N."/>
            <person name="Peltier J."/>
            <person name="Arrieta-Ortiz M.L."/>
            <person name="Rupa Christinal Immanuel S."/>
            <person name="Lavin R."/>
            <person name="Delaney M.L."/>
            <person name="Cummins C."/>
            <person name="Hoffmann M."/>
            <person name="Luo Y."/>
            <person name="Gonzalez-Escalona N."/>
            <person name="Allard M."/>
            <person name="Onderdonk A.B."/>
            <person name="Gerber G.K."/>
            <person name="Sonenshein A.L."/>
            <person name="Baliga N."/>
            <person name="Dupuy B."/>
            <person name="Bry L."/>
        </authorList>
    </citation>
    <scope>NUCLEOTIDE SEQUENCE [LARGE SCALE GENOMIC DNA]</scope>
    <source>
        <strain evidence="3 4">DSM 599</strain>
    </source>
</reference>
<evidence type="ECO:0000313" key="3">
    <source>
        <dbReference type="EMBL" id="MBY0754395.1"/>
    </source>
</evidence>
<accession>A0ABS7KU97</accession>
<feature type="transmembrane region" description="Helical" evidence="2">
    <location>
        <begin position="65"/>
        <end position="85"/>
    </location>
</feature>
<keyword evidence="2" id="KW-0812">Transmembrane</keyword>
<comment type="caution">
    <text evidence="3">The sequence shown here is derived from an EMBL/GenBank/DDBJ whole genome shotgun (WGS) entry which is preliminary data.</text>
</comment>